<comment type="similarity">
    <text evidence="3">Belongs to the class I-like SAM-binding methyltransferase superfamily. Cx-SAM synthase family.</text>
</comment>
<feature type="binding site" evidence="3">
    <location>
        <position position="37"/>
    </location>
    <ligand>
        <name>S-adenosyl-L-methionine</name>
        <dbReference type="ChEBI" id="CHEBI:59789"/>
    </ligand>
</feature>
<comment type="caution">
    <text evidence="5">The sequence shown here is derived from an EMBL/GenBank/DDBJ whole genome shotgun (WGS) entry which is preliminary data.</text>
</comment>
<protein>
    <recommendedName>
        <fullName evidence="3">Carboxy-S-adenosyl-L-methionine synthase</fullName>
        <shortName evidence="3">Cx-SAM synthase</shortName>
        <ecNumber evidence="3">2.1.3.-</ecNumber>
    </recommendedName>
</protein>
<keyword evidence="6" id="KW-1185">Reference proteome</keyword>
<dbReference type="NCBIfam" id="TIGR00740">
    <property type="entry name" value="carboxy-S-adenosyl-L-methionine synthase CmoA"/>
    <property type="match status" value="1"/>
</dbReference>
<dbReference type="Pfam" id="PF13847">
    <property type="entry name" value="Methyltransf_31"/>
    <property type="match status" value="1"/>
</dbReference>
<dbReference type="SUPFAM" id="SSF53335">
    <property type="entry name" value="S-adenosyl-L-methionine-dependent methyltransferases"/>
    <property type="match status" value="1"/>
</dbReference>
<comment type="catalytic activity">
    <reaction evidence="3">
        <text>prephenate + S-adenosyl-L-methionine = carboxy-S-adenosyl-L-methionine + 3-phenylpyruvate + H2O</text>
        <dbReference type="Rhea" id="RHEA:51692"/>
        <dbReference type="ChEBI" id="CHEBI:15377"/>
        <dbReference type="ChEBI" id="CHEBI:18005"/>
        <dbReference type="ChEBI" id="CHEBI:29934"/>
        <dbReference type="ChEBI" id="CHEBI:59789"/>
        <dbReference type="ChEBI" id="CHEBI:134278"/>
    </reaction>
</comment>
<dbReference type="InterPro" id="IPR025714">
    <property type="entry name" value="Methyltranfer_dom"/>
</dbReference>
<dbReference type="RefSeq" id="WP_375526776.1">
    <property type="nucleotide sequence ID" value="NZ_JBHILM010000022.1"/>
</dbReference>
<evidence type="ECO:0000313" key="5">
    <source>
        <dbReference type="EMBL" id="MFB5683036.1"/>
    </source>
</evidence>
<keyword evidence="2 3" id="KW-0949">S-adenosyl-L-methionine</keyword>
<evidence type="ECO:0000256" key="1">
    <source>
        <dbReference type="ARBA" id="ARBA00022679"/>
    </source>
</evidence>
<dbReference type="EMBL" id="JBHILM010000022">
    <property type="protein sequence ID" value="MFB5683036.1"/>
    <property type="molecule type" value="Genomic_DNA"/>
</dbReference>
<evidence type="ECO:0000313" key="6">
    <source>
        <dbReference type="Proteomes" id="UP001580407"/>
    </source>
</evidence>
<feature type="binding site" evidence="3">
    <location>
        <begin position="88"/>
        <end position="89"/>
    </location>
    <ligand>
        <name>S-adenosyl-L-methionine</name>
        <dbReference type="ChEBI" id="CHEBI:59789"/>
    </ligand>
</feature>
<dbReference type="EC" id="2.1.3.-" evidence="3"/>
<comment type="caution">
    <text evidence="3">Lacks conserved residue(s) required for the propagation of feature annotation.</text>
</comment>
<dbReference type="Proteomes" id="UP001580407">
    <property type="component" value="Unassembled WGS sequence"/>
</dbReference>
<dbReference type="PANTHER" id="PTHR43861">
    <property type="entry name" value="TRANS-ACONITATE 2-METHYLTRANSFERASE-RELATED"/>
    <property type="match status" value="1"/>
</dbReference>
<gene>
    <name evidence="3 5" type="primary">cmoA</name>
    <name evidence="5" type="ORF">ACE3NQ_19140</name>
</gene>
<dbReference type="PANTHER" id="PTHR43861:SF2">
    <property type="entry name" value="CARBOXY-S-ADENOSYL-L-METHIONINE SYNTHASE"/>
    <property type="match status" value="1"/>
</dbReference>
<feature type="binding site" evidence="3">
    <location>
        <position position="200"/>
    </location>
    <ligand>
        <name>S-adenosyl-L-methionine</name>
        <dbReference type="ChEBI" id="CHEBI:59789"/>
    </ligand>
</feature>
<proteinExistence type="inferred from homology"/>
<dbReference type="HAMAP" id="MF_01589">
    <property type="entry name" value="Cx_SAM_synthase"/>
    <property type="match status" value="1"/>
</dbReference>
<dbReference type="PIRSF" id="PIRSF006325">
    <property type="entry name" value="MeTrfase_bac"/>
    <property type="match status" value="1"/>
</dbReference>
<evidence type="ECO:0000256" key="3">
    <source>
        <dbReference type="HAMAP-Rule" id="MF_01589"/>
    </source>
</evidence>
<feature type="domain" description="Methyltransferase" evidence="4">
    <location>
        <begin position="53"/>
        <end position="180"/>
    </location>
</feature>
<dbReference type="Gene3D" id="3.40.50.150">
    <property type="entry name" value="Vaccinia Virus protein VP39"/>
    <property type="match status" value="1"/>
</dbReference>
<accession>A0ABV5BES9</accession>
<organism evidence="5 6">
    <name type="scientific">Paenibacillus terreus</name>
    <dbReference type="NCBI Taxonomy" id="1387834"/>
    <lineage>
        <taxon>Bacteria</taxon>
        <taxon>Bacillati</taxon>
        <taxon>Bacillota</taxon>
        <taxon>Bacilli</taxon>
        <taxon>Bacillales</taxon>
        <taxon>Paenibacillaceae</taxon>
        <taxon>Paenibacillus</taxon>
    </lineage>
</organism>
<keyword evidence="1 3" id="KW-0808">Transferase</keyword>
<name>A0ABV5BES9_9BACL</name>
<reference evidence="5 6" key="1">
    <citation type="submission" date="2024-09" db="EMBL/GenBank/DDBJ databases">
        <authorList>
            <person name="Ruan L."/>
        </authorList>
    </citation>
    <scope>NUCLEOTIDE SEQUENCE [LARGE SCALE GENOMIC DNA]</scope>
    <source>
        <strain evidence="5 6">D33</strain>
    </source>
</reference>
<evidence type="ECO:0000259" key="4">
    <source>
        <dbReference type="Pfam" id="PF13847"/>
    </source>
</evidence>
<dbReference type="InterPro" id="IPR005271">
    <property type="entry name" value="CmoA"/>
</dbReference>
<feature type="binding site" evidence="3">
    <location>
        <begin position="117"/>
        <end position="118"/>
    </location>
    <ligand>
        <name>S-adenosyl-L-methionine</name>
        <dbReference type="ChEBI" id="CHEBI:59789"/>
    </ligand>
</feature>
<dbReference type="InterPro" id="IPR029063">
    <property type="entry name" value="SAM-dependent_MTases_sf"/>
</dbReference>
<sequence length="243" mass="28406">MNSDSIYLDKKTVEDFTFNSSVSQVFDDMVSRSIPHYIDAQKLIADFVKNNINDNSNVYDLGCATGTSIVLLHQTVRDNKQLKYVGIDNSVFMLEKAKQKLNQHFESPDQFELIEADITKFDNFQKTGCVLLNLTLQFVRPIKRIDLITKLYDNMQFGGILALFEKVVDSNMQFNRDYINMYHDFKRQNHYSEIEISRKREELENVLIPYTEQENYEMLKLAGFEKISTIFKYLNFAVILAVK</sequence>
<comment type="function">
    <text evidence="3">Catalyzes the conversion of S-adenosyl-L-methionine (SAM) to carboxy-S-adenosyl-L-methionine (Cx-SAM).</text>
</comment>
<evidence type="ECO:0000256" key="2">
    <source>
        <dbReference type="ARBA" id="ARBA00022691"/>
    </source>
</evidence>
<dbReference type="CDD" id="cd02440">
    <property type="entry name" value="AdoMet_MTases"/>
    <property type="match status" value="1"/>
</dbReference>
<feature type="binding site" evidence="3">
    <location>
        <position position="133"/>
    </location>
    <ligand>
        <name>S-adenosyl-L-methionine</name>
        <dbReference type="ChEBI" id="CHEBI:59789"/>
    </ligand>
</feature>